<dbReference type="OrthoDB" id="1365747at2759"/>
<dbReference type="InterPro" id="IPR021135">
    <property type="entry name" value="PEP_COase"/>
</dbReference>
<evidence type="ECO:0000313" key="6">
    <source>
        <dbReference type="EMBL" id="OLQ04628.1"/>
    </source>
</evidence>
<dbReference type="Pfam" id="PF00311">
    <property type="entry name" value="PEPcase"/>
    <property type="match status" value="5"/>
</dbReference>
<dbReference type="PROSITE" id="PS00626">
    <property type="entry name" value="RCC1_2"/>
    <property type="match status" value="1"/>
</dbReference>
<dbReference type="InterPro" id="IPR015813">
    <property type="entry name" value="Pyrv/PenolPyrv_kinase-like_dom"/>
</dbReference>
<feature type="region of interest" description="Disordered" evidence="5">
    <location>
        <begin position="356"/>
        <end position="383"/>
    </location>
</feature>
<dbReference type="PROSITE" id="PS50012">
    <property type="entry name" value="RCC1_3"/>
    <property type="match status" value="1"/>
</dbReference>
<dbReference type="Gene3D" id="2.130.10.30">
    <property type="entry name" value="Regulator of chromosome condensation 1/beta-lactamase-inhibitor protein II"/>
    <property type="match status" value="1"/>
</dbReference>
<dbReference type="EMBL" id="LSRX01000205">
    <property type="protein sequence ID" value="OLQ04628.1"/>
    <property type="molecule type" value="Genomic_DNA"/>
</dbReference>
<dbReference type="PANTHER" id="PTHR30523">
    <property type="entry name" value="PHOSPHOENOLPYRUVATE CARBOXYLASE"/>
    <property type="match status" value="1"/>
</dbReference>
<evidence type="ECO:0000313" key="7">
    <source>
        <dbReference type="Proteomes" id="UP000186817"/>
    </source>
</evidence>
<feature type="coiled-coil region" evidence="4">
    <location>
        <begin position="252"/>
        <end position="279"/>
    </location>
</feature>
<organism evidence="6 7">
    <name type="scientific">Symbiodinium microadriaticum</name>
    <name type="common">Dinoflagellate</name>
    <name type="synonym">Zooxanthella microadriatica</name>
    <dbReference type="NCBI Taxonomy" id="2951"/>
    <lineage>
        <taxon>Eukaryota</taxon>
        <taxon>Sar</taxon>
        <taxon>Alveolata</taxon>
        <taxon>Dinophyceae</taxon>
        <taxon>Suessiales</taxon>
        <taxon>Symbiodiniaceae</taxon>
        <taxon>Symbiodinium</taxon>
    </lineage>
</organism>
<gene>
    <name evidence="6" type="ORF">AK812_SmicGene12293</name>
</gene>
<dbReference type="InterPro" id="IPR000408">
    <property type="entry name" value="Reg_chr_condens"/>
</dbReference>
<feature type="active site" evidence="3">
    <location>
        <position position="710"/>
    </location>
</feature>
<dbReference type="PROSITE" id="PS00781">
    <property type="entry name" value="PEPCASE_1"/>
    <property type="match status" value="1"/>
</dbReference>
<dbReference type="SUPFAM" id="SSF51621">
    <property type="entry name" value="Phosphoenolpyruvate/pyruvate domain"/>
    <property type="match status" value="1"/>
</dbReference>
<evidence type="ECO:0000256" key="2">
    <source>
        <dbReference type="PROSITE-ProRule" id="PRU00235"/>
    </source>
</evidence>
<feature type="compositionally biased region" description="Acidic residues" evidence="5">
    <location>
        <begin position="362"/>
        <end position="372"/>
    </location>
</feature>
<dbReference type="PRINTS" id="PR00150">
    <property type="entry name" value="PEPCARBXLASE"/>
</dbReference>
<dbReference type="InterPro" id="IPR018129">
    <property type="entry name" value="PEP_COase_Lys_AS"/>
</dbReference>
<dbReference type="Proteomes" id="UP000186817">
    <property type="component" value="Unassembled WGS sequence"/>
</dbReference>
<dbReference type="GO" id="GO:0015977">
    <property type="term" value="P:carbon fixation"/>
    <property type="evidence" value="ECO:0007669"/>
    <property type="project" value="InterPro"/>
</dbReference>
<evidence type="ECO:0000256" key="5">
    <source>
        <dbReference type="SAM" id="MobiDB-lite"/>
    </source>
</evidence>
<keyword evidence="7" id="KW-1185">Reference proteome</keyword>
<name>A0A1Q9EB44_SYMMI</name>
<dbReference type="GO" id="GO:0006099">
    <property type="term" value="P:tricarboxylic acid cycle"/>
    <property type="evidence" value="ECO:0007669"/>
    <property type="project" value="InterPro"/>
</dbReference>
<evidence type="ECO:0000256" key="1">
    <source>
        <dbReference type="ARBA" id="ARBA00048995"/>
    </source>
</evidence>
<dbReference type="SUPFAM" id="SSF50985">
    <property type="entry name" value="RCC1/BLIP-II"/>
    <property type="match status" value="1"/>
</dbReference>
<evidence type="ECO:0000256" key="3">
    <source>
        <dbReference type="PROSITE-ProRule" id="PRU10111"/>
    </source>
</evidence>
<dbReference type="GO" id="GO:0008964">
    <property type="term" value="F:phosphoenolpyruvate carboxylase activity"/>
    <property type="evidence" value="ECO:0007669"/>
    <property type="project" value="UniProtKB-EC"/>
</dbReference>
<sequence>MCQTGSNEKAEPRKVSCGNAHTVVLVRAAEEEGTKLVGWGNNRYNALGMRKALGDRFSASKADQINGIHWPCTMRVFEEAESSQKKKPHSSRHFIEVACGNNHSAVLENLEPSQGSTLAKTRLMTCGNNSNGQLGQGTTEFRGSRVPADIDMSLLQDLQLLSWRDCEGSGEGHHALQVKLRQDCGTQSLLIPGQSEEKGSAAPAQIELICALEQTIAGTSKEDLEAWLHGLRFLVADQGGEVAKAPQGKSSEQGLQEKLRLQEQLCEQLRQENSMLRDIVKYRAQRKDETISELLRDSQSKSIKTESTSRESDEHLQYREVAILRRKNKRLQLDLKSKQQTIAGLLKLVERLSQQADAETSAPEEDTQDEPEINPKVVDPKSPKIQVTQVAVDPEEPRTADAPVVQAPCPSPLDPAPTPTQLQEALQEATLTATQGVASLGCLAKRRGIVIGSLASRVLRKALQRELALLEEKKRVVQHLAHTLEPDGSDSEDSAVHSFSQLVHCFDFVRSEDDAPKEVLIMAFQAMAKDFDLLRSQLLDVIKANRAKGVSSDEHPSVCGNPAGGETAQDHCLVEVQEPGQGLGRFEDKTTERFSKMVTLAEQMDATSLLVSARVLMDPGEILVQANLAESHQRLRAFKHALKSFVTMDFQDPGDTAIKTFRGCFNKMTAEGITHEQIREVSQCDFGYRNFSCDREALVNHKIELVLTAHPTQAQRRSNLKKHESISQLLKVHDAKDSLTPGEQEELRAKIQALQWSCWRTNAVRRNRPTAEGEARNGMLVIEDAVWTAVPEHYRRIDRCLKHRGMPALPYDVIKMSTWMGGDRDGNPNAYTTRRVNALLRWRIAELYYTEVDALLFDLSMTGATSEELQQELKSLASMWPAPTSDGDKVCVPDTRCGVHFNFQNGVAPDEPYRRVLMSVRRRLFRTKKSMESLYLGKPVDKVLANGRLLDLIRRVRTFGVSLACLDIRQESDRHEEVMNAITQYLGLGCYSSWTEQAKCDWLLDEIQSRRPLLFRTIADLPPETVGAYCISLHSCRQKIGGVKQFMRISPLFETREDLQAAPRVIDSLLGIPWYKHLVNLDHVNGKQEVMLGYSDSVKALVWLVSVAMEKLVEVGQKPFLNEAGPMQDWEKSASDGEWVVCRCVYSSQHFMNPEVAEHTMERYAVAVLEHILTPPPLPSPEHRAAMEELAGVTQVMNDLWAVFTKRGPGFLPDLCRFTVLVFAVLSCRYFHAATPSAELAQMNIGSRPAKRRNYGGNGAALDKFITDGKLQQHSFDLASQLHPVTCAAVLGKHWLLQSMYSKWPFFKSMLDLIDIELGKAAHYDSKICDDALKPLGQADLRQRLAQATTSVLQVKQEKEVLSAEPSTKLAIGMRRPYLDATHVIQAEVLQRSLDTLCLRKAGEQTSEELADAMIVSIQGIAAGMQNTGCMCTLGLRCSSAKATLLKCLSYLVKFPVHQGFRVVVQRIACGADHTFAIVTVWKSFQLLLLQPSLGHPGREQYLSMSNPIPGSSVLAVADAPCTVETPTLVFEMISRGVPGDFKTMVRPDSVEDWFHFIPTLLEDEAWQIAGMWPTGRQNRSTTILHRSSPWGGHLVRFSMKGIEVHDPPADTSHLFVRPEVRAWALRTFPELKKDETFEVLDQLAPGDATVERWASWKFFRLCVLFFGTLGGESLLQHFYHPVMPGKLRQVVRRNYPQRGDSALAMQSLSGVFEALLLGRPQEPGSFVVDFVLQVPRNIFAEWVSAHFAVLCESGRRLAEWFVNRPGIVEMRTRDMQCYVILTIQSWRRGRPLVPAVADELAQEDVTRIDAGKRHGLACWVRYHPRMVGSSSFLLSEYLTLFLERIGEQATLYQSMDGQELLPYQCAMSREDWDRVRDNFHHAYRLQKAAYRHARGGVAAPGVHEIREPRFCAEQNSASDRLCFSSDARLKAVVRNTFIEVEEELPTSACKRNRTFSPIRDWVSAA</sequence>
<dbReference type="PANTHER" id="PTHR30523:SF6">
    <property type="entry name" value="PHOSPHOENOLPYRUVATE CARBOXYLASE"/>
    <property type="match status" value="1"/>
</dbReference>
<feature type="coiled-coil region" evidence="4">
    <location>
        <begin position="321"/>
        <end position="355"/>
    </location>
</feature>
<evidence type="ECO:0000256" key="4">
    <source>
        <dbReference type="SAM" id="Coils"/>
    </source>
</evidence>
<dbReference type="Gene3D" id="1.20.1440.90">
    <property type="entry name" value="Phosphoenolpyruvate/pyruvate domain"/>
    <property type="match status" value="1"/>
</dbReference>
<accession>A0A1Q9EB44</accession>
<reference evidence="6 7" key="1">
    <citation type="submission" date="2016-02" db="EMBL/GenBank/DDBJ databases">
        <title>Genome analysis of coral dinoflagellate symbionts highlights evolutionary adaptations to a symbiotic lifestyle.</title>
        <authorList>
            <person name="Aranda M."/>
            <person name="Li Y."/>
            <person name="Liew Y.J."/>
            <person name="Baumgarten S."/>
            <person name="Simakov O."/>
            <person name="Wilson M."/>
            <person name="Piel J."/>
            <person name="Ashoor H."/>
            <person name="Bougouffa S."/>
            <person name="Bajic V.B."/>
            <person name="Ryu T."/>
            <person name="Ravasi T."/>
            <person name="Bayer T."/>
            <person name="Micklem G."/>
            <person name="Kim H."/>
            <person name="Bhak J."/>
            <person name="Lajeunesse T.C."/>
            <person name="Voolstra C.R."/>
        </authorList>
    </citation>
    <scope>NUCLEOTIDE SEQUENCE [LARGE SCALE GENOMIC DNA]</scope>
    <source>
        <strain evidence="6 7">CCMP2467</strain>
    </source>
</reference>
<dbReference type="InterPro" id="IPR009091">
    <property type="entry name" value="RCC1/BLIP-II"/>
</dbReference>
<feature type="repeat" description="RCC1" evidence="2">
    <location>
        <begin position="34"/>
        <end position="110"/>
    </location>
</feature>
<keyword evidence="4" id="KW-0175">Coiled coil</keyword>
<comment type="catalytic activity">
    <reaction evidence="1">
        <text>oxaloacetate + phosphate = phosphoenolpyruvate + hydrogencarbonate</text>
        <dbReference type="Rhea" id="RHEA:28370"/>
        <dbReference type="ChEBI" id="CHEBI:16452"/>
        <dbReference type="ChEBI" id="CHEBI:17544"/>
        <dbReference type="ChEBI" id="CHEBI:43474"/>
        <dbReference type="ChEBI" id="CHEBI:58702"/>
        <dbReference type="EC" id="4.1.1.31"/>
    </reaction>
</comment>
<protein>
    <submittedName>
        <fullName evidence="6">Phosphoenolpyruvate carboxylase</fullName>
    </submittedName>
</protein>
<proteinExistence type="predicted"/>
<dbReference type="GO" id="GO:0005829">
    <property type="term" value="C:cytosol"/>
    <property type="evidence" value="ECO:0007669"/>
    <property type="project" value="TreeGrafter"/>
</dbReference>
<comment type="caution">
    <text evidence="6">The sequence shown here is derived from an EMBL/GenBank/DDBJ whole genome shotgun (WGS) entry which is preliminary data.</text>
</comment>
<keyword evidence="6" id="KW-0670">Pyruvate</keyword>